<accession>A0AAJ4UYP9</accession>
<evidence type="ECO:0000259" key="10">
    <source>
        <dbReference type="Pfam" id="PF02879"/>
    </source>
</evidence>
<keyword evidence="3" id="KW-0597">Phosphoprotein</keyword>
<evidence type="ECO:0000256" key="5">
    <source>
        <dbReference type="ARBA" id="ARBA00022842"/>
    </source>
</evidence>
<dbReference type="PANTHER" id="PTHR43771">
    <property type="entry name" value="PHOSPHOMANNOMUTASE"/>
    <property type="match status" value="1"/>
</dbReference>
<dbReference type="GO" id="GO:0016868">
    <property type="term" value="F:intramolecular phosphotransferase activity"/>
    <property type="evidence" value="ECO:0007669"/>
    <property type="project" value="InterPro"/>
</dbReference>
<dbReference type="InterPro" id="IPR016055">
    <property type="entry name" value="A-D-PHexomutase_a/b/a-I/II/III"/>
</dbReference>
<dbReference type="RefSeq" id="WP_123352004.1">
    <property type="nucleotide sequence ID" value="NZ_CP027432.2"/>
</dbReference>
<evidence type="ECO:0000259" key="9">
    <source>
        <dbReference type="Pfam" id="PF02878"/>
    </source>
</evidence>
<dbReference type="InterPro" id="IPR005846">
    <property type="entry name" value="A-D-PHexomutase_a/b/a-III"/>
</dbReference>
<dbReference type="InterPro" id="IPR005844">
    <property type="entry name" value="A-D-PHexomutase_a/b/a-I"/>
</dbReference>
<keyword evidence="15" id="KW-1185">Reference proteome</keyword>
<feature type="domain" description="Alpha-D-phosphohexomutase alpha/beta/alpha" evidence="9">
    <location>
        <begin position="3"/>
        <end position="121"/>
    </location>
</feature>
<proteinExistence type="inferred from homology"/>
<reference evidence="15" key="1">
    <citation type="submission" date="2018-03" db="EMBL/GenBank/DDBJ databases">
        <title>A comparative analysis of the Nautiliaceae.</title>
        <authorList>
            <person name="Grosche A."/>
            <person name="Smedile F."/>
            <person name="Vetriani C."/>
        </authorList>
    </citation>
    <scope>NUCLEOTIDE SEQUENCE [LARGE SCALE GENOMIC DNA]</scope>
    <source>
        <strain evidence="15">TB6</strain>
    </source>
</reference>
<dbReference type="EMBL" id="RJVK01000001">
    <property type="protein sequence ID" value="ROR41107.1"/>
    <property type="molecule type" value="Genomic_DNA"/>
</dbReference>
<evidence type="ECO:0000313" key="14">
    <source>
        <dbReference type="Proteomes" id="UP000272781"/>
    </source>
</evidence>
<organism evidence="13 14">
    <name type="scientific">Caminibacter pacificus</name>
    <dbReference type="NCBI Taxonomy" id="1424653"/>
    <lineage>
        <taxon>Bacteria</taxon>
        <taxon>Pseudomonadati</taxon>
        <taxon>Campylobacterota</taxon>
        <taxon>Epsilonproteobacteria</taxon>
        <taxon>Nautiliales</taxon>
        <taxon>Nautiliaceae</taxon>
        <taxon>Caminibacter</taxon>
    </lineage>
</organism>
<dbReference type="GO" id="GO:0005975">
    <property type="term" value="P:carbohydrate metabolic process"/>
    <property type="evidence" value="ECO:0007669"/>
    <property type="project" value="InterPro"/>
</dbReference>
<dbReference type="PROSITE" id="PS00710">
    <property type="entry name" value="PGM_PMM"/>
    <property type="match status" value="1"/>
</dbReference>
<dbReference type="SUPFAM" id="SSF55957">
    <property type="entry name" value="Phosphoglucomutase, C-terminal domain"/>
    <property type="match status" value="1"/>
</dbReference>
<dbReference type="Proteomes" id="UP000298805">
    <property type="component" value="Chromosome"/>
</dbReference>
<dbReference type="PRINTS" id="PR00509">
    <property type="entry name" value="PGMPMM"/>
</dbReference>
<dbReference type="Gene3D" id="3.30.310.50">
    <property type="entry name" value="Alpha-D-phosphohexomutase, C-terminal domain"/>
    <property type="match status" value="1"/>
</dbReference>
<evidence type="ECO:0000313" key="15">
    <source>
        <dbReference type="Proteomes" id="UP000298805"/>
    </source>
</evidence>
<evidence type="ECO:0000313" key="13">
    <source>
        <dbReference type="EMBL" id="ROR41107.1"/>
    </source>
</evidence>
<evidence type="ECO:0000256" key="6">
    <source>
        <dbReference type="ARBA" id="ARBA00023235"/>
    </source>
</evidence>
<dbReference type="InterPro" id="IPR036900">
    <property type="entry name" value="A-D-PHexomutase_C_sf"/>
</dbReference>
<dbReference type="Pfam" id="PF02878">
    <property type="entry name" value="PGM_PMM_I"/>
    <property type="match status" value="1"/>
</dbReference>
<dbReference type="AlphaFoldDB" id="A0AAJ4UYP9"/>
<evidence type="ECO:0000256" key="4">
    <source>
        <dbReference type="ARBA" id="ARBA00022723"/>
    </source>
</evidence>
<comment type="cofactor">
    <cofactor evidence="1">
        <name>Mg(2+)</name>
        <dbReference type="ChEBI" id="CHEBI:18420"/>
    </cofactor>
</comment>
<dbReference type="SUPFAM" id="SSF53738">
    <property type="entry name" value="Phosphoglucomutase, first 3 domains"/>
    <property type="match status" value="3"/>
</dbReference>
<feature type="domain" description="Alpha-D-phosphohexomutase alpha/beta/alpha" evidence="11">
    <location>
        <begin position="259"/>
        <end position="349"/>
    </location>
</feature>
<dbReference type="Pfam" id="PF02880">
    <property type="entry name" value="PGM_PMM_III"/>
    <property type="match status" value="1"/>
</dbReference>
<dbReference type="Proteomes" id="UP000272781">
    <property type="component" value="Unassembled WGS sequence"/>
</dbReference>
<feature type="domain" description="Alpha-D-phosphohexomutase alpha/beta/alpha" evidence="10">
    <location>
        <begin position="156"/>
        <end position="253"/>
    </location>
</feature>
<dbReference type="InterPro" id="IPR016066">
    <property type="entry name" value="A-D-PHexomutase_CS"/>
</dbReference>
<dbReference type="GO" id="GO:0000287">
    <property type="term" value="F:magnesium ion binding"/>
    <property type="evidence" value="ECO:0007669"/>
    <property type="project" value="InterPro"/>
</dbReference>
<dbReference type="InterPro" id="IPR005841">
    <property type="entry name" value="Alpha-D-phosphohexomutase_SF"/>
</dbReference>
<protein>
    <submittedName>
        <fullName evidence="13">Phosphomannomutase/phosphoglucomutase</fullName>
    </submittedName>
</protein>
<dbReference type="EMBL" id="CP027432">
    <property type="protein sequence ID" value="QCI28180.1"/>
    <property type="molecule type" value="Genomic_DNA"/>
</dbReference>
<keyword evidence="5 7" id="KW-0460">Magnesium</keyword>
<evidence type="ECO:0000259" key="11">
    <source>
        <dbReference type="Pfam" id="PF02880"/>
    </source>
</evidence>
<reference evidence="12" key="3">
    <citation type="submission" date="2019-06" db="EMBL/GenBank/DDBJ databases">
        <title>A comparative analysis of the Nautiliaceae.</title>
        <authorList>
            <person name="Grosche A."/>
            <person name="Smedile F."/>
            <person name="Vetriani C."/>
        </authorList>
    </citation>
    <scope>NUCLEOTIDE SEQUENCE</scope>
    <source>
        <strain evidence="12">TB6</strain>
    </source>
</reference>
<dbReference type="InterPro" id="IPR005845">
    <property type="entry name" value="A-D-PHexomutase_a/b/a-II"/>
</dbReference>
<sequence length="454" mass="51840">MKHIFREYDIRGIFQKDLTEDVVKKIGYHLGKKIKGDYVFVSYDARTHSPILHDWLVSGLNYAGKKVISGGMLPTGANYFANFRKLCLENVGPVEIGGSIQITGSHNPPEYNGFKITVDKAPFYGKDIYALGDEIIASKEDIPTNTEVIKYDLKADYIDYISNQFSHLKGMNLNAVFDCGNGVAGVVLRELLEKIGIENYEILFEEPDGTFPNHHPDPTEEENLAWVKEELKKGRDFAFAFDGDADRIAFLDKKYNYKGDILAYFFAKTMKNPCVISEVKATQVMYDEINKFGRAIMYKTGHSNLKVLLKKENCDFAAEVSGHIFFNDRYFGVDDAIYVAFRIMELIKEGFDFAGEYEKLPQVYNTDELKVKTTEDKKFEIVKKLKEELEKRKSELKIKDIIDVDGVRVIFQEGWGLVRASNTTPVLVTRFEAKSKEALEKIQKTITDLLNKFL</sequence>
<evidence type="ECO:0000313" key="12">
    <source>
        <dbReference type="EMBL" id="QCI28180.1"/>
    </source>
</evidence>
<name>A0AAJ4UYP9_9BACT</name>
<evidence type="ECO:0000259" key="8">
    <source>
        <dbReference type="Pfam" id="PF00408"/>
    </source>
</evidence>
<feature type="domain" description="Alpha-D-phosphohexomutase C-terminal" evidence="8">
    <location>
        <begin position="368"/>
        <end position="448"/>
    </location>
</feature>
<comment type="similarity">
    <text evidence="2 7">Belongs to the phosphohexose mutase family.</text>
</comment>
<dbReference type="Pfam" id="PF00408">
    <property type="entry name" value="PGM_PMM_IV"/>
    <property type="match status" value="1"/>
</dbReference>
<dbReference type="Gene3D" id="3.40.120.10">
    <property type="entry name" value="Alpha-D-Glucose-1,6-Bisphosphate, subunit A, domain 3"/>
    <property type="match status" value="3"/>
</dbReference>
<keyword evidence="4 7" id="KW-0479">Metal-binding</keyword>
<dbReference type="CDD" id="cd03089">
    <property type="entry name" value="PMM_PGM"/>
    <property type="match status" value="1"/>
</dbReference>
<evidence type="ECO:0000256" key="7">
    <source>
        <dbReference type="RuleBase" id="RU004326"/>
    </source>
</evidence>
<dbReference type="InterPro" id="IPR005843">
    <property type="entry name" value="A-D-PHexomutase_C"/>
</dbReference>
<gene>
    <name evidence="12" type="ORF">C6V80_04175</name>
    <name evidence="13" type="ORF">EDC58_0591</name>
</gene>
<keyword evidence="6" id="KW-0413">Isomerase</keyword>
<evidence type="ECO:0000256" key="2">
    <source>
        <dbReference type="ARBA" id="ARBA00010231"/>
    </source>
</evidence>
<evidence type="ECO:0000256" key="3">
    <source>
        <dbReference type="ARBA" id="ARBA00022553"/>
    </source>
</evidence>
<dbReference type="Pfam" id="PF02879">
    <property type="entry name" value="PGM_PMM_II"/>
    <property type="match status" value="1"/>
</dbReference>
<dbReference type="PANTHER" id="PTHR43771:SF2">
    <property type="entry name" value="PHOSPHOMANNOMUTASE_PHOSPHOGLUCOMUTASE"/>
    <property type="match status" value="1"/>
</dbReference>
<reference evidence="13 14" key="2">
    <citation type="submission" date="2018-11" db="EMBL/GenBank/DDBJ databases">
        <title>Genomic Encyclopedia of Type Strains, Phase IV (KMG-IV): sequencing the most valuable type-strain genomes for metagenomic binning, comparative biology and taxonomic classification.</title>
        <authorList>
            <person name="Goeker M."/>
        </authorList>
    </citation>
    <scope>NUCLEOTIDE SEQUENCE [LARGE SCALE GENOMIC DNA]</scope>
    <source>
        <strain evidence="13 14">DSM 27783</strain>
    </source>
</reference>
<evidence type="ECO:0000256" key="1">
    <source>
        <dbReference type="ARBA" id="ARBA00001946"/>
    </source>
</evidence>